<dbReference type="KEGG" id="nva:G3M78_10350"/>
<evidence type="ECO:0008006" key="4">
    <source>
        <dbReference type="Google" id="ProtNLM"/>
    </source>
</evidence>
<feature type="signal peptide" evidence="1">
    <location>
        <begin position="1"/>
        <end position="23"/>
    </location>
</feature>
<gene>
    <name evidence="2" type="ORF">G3M78_10350</name>
</gene>
<accession>A0A7T0C3E2</accession>
<evidence type="ECO:0000313" key="2">
    <source>
        <dbReference type="EMBL" id="QPJ65768.1"/>
    </source>
</evidence>
<reference evidence="3" key="1">
    <citation type="submission" date="2020-02" db="EMBL/GenBank/DDBJ databases">
        <title>Genomic and physiological characterization of two novel Nitrospinaceae genera.</title>
        <authorList>
            <person name="Mueller A.J."/>
            <person name="Jung M.-Y."/>
            <person name="Strachan C.R."/>
            <person name="Herbold C.W."/>
            <person name="Kirkegaard R.H."/>
            <person name="Daims H."/>
        </authorList>
    </citation>
    <scope>NUCLEOTIDE SEQUENCE [LARGE SCALE GENOMIC DNA]</scope>
</reference>
<dbReference type="PROSITE" id="PS51257">
    <property type="entry name" value="PROKAR_LIPOPROTEIN"/>
    <property type="match status" value="1"/>
</dbReference>
<organism evidence="2 3">
    <name type="scientific">Candidatus Nitrohelix vancouverensis</name>
    <dbReference type="NCBI Taxonomy" id="2705534"/>
    <lineage>
        <taxon>Bacteria</taxon>
        <taxon>Pseudomonadati</taxon>
        <taxon>Nitrospinota/Tectimicrobiota group</taxon>
        <taxon>Nitrospinota</taxon>
        <taxon>Nitrospinia</taxon>
        <taxon>Nitrospinales</taxon>
        <taxon>Nitrospinaceae</taxon>
        <taxon>Candidatus Nitrohelix</taxon>
    </lineage>
</organism>
<name>A0A7T0C3E2_9BACT</name>
<feature type="chain" id="PRO_5032927664" description="Cytochrome c domain-containing protein" evidence="1">
    <location>
        <begin position="24"/>
        <end position="258"/>
    </location>
</feature>
<evidence type="ECO:0000256" key="1">
    <source>
        <dbReference type="SAM" id="SignalP"/>
    </source>
</evidence>
<evidence type="ECO:0000313" key="3">
    <source>
        <dbReference type="Proteomes" id="UP000594464"/>
    </source>
</evidence>
<dbReference type="Proteomes" id="UP000594464">
    <property type="component" value="Chromosome"/>
</dbReference>
<dbReference type="AlphaFoldDB" id="A0A7T0C3E2"/>
<keyword evidence="1" id="KW-0732">Signal</keyword>
<proteinExistence type="predicted"/>
<dbReference type="EMBL" id="CP048620">
    <property type="protein sequence ID" value="QPJ65768.1"/>
    <property type="molecule type" value="Genomic_DNA"/>
</dbReference>
<sequence length="258" mass="28880">MMVVSKISGVLLLIILALFSACAGPVDEKRSQVSLSLSALSGFSAKEMGSRYFDRAMSYQDSRFEAISLTEIASAESFEGADALLLDCRDDYEGVVSLADIRDFDLHMATKIMLKPGIAAPDWLQAGLILVPDHIKAPFQERFVTANVRTIRSINLDEYYRPLHEAVRKKPEYLKALQTYKDNCLFCHSLGSVGGKKGGGLLEKFRFEKEEGRRAFAVAFIQFHNQGNMDKQNMEQFVSPHMLSDLAGFLYYMEGLSH</sequence>
<protein>
    <recommendedName>
        <fullName evidence="4">Cytochrome c domain-containing protein</fullName>
    </recommendedName>
</protein>